<accession>A0A6J7T4Q5</accession>
<gene>
    <name evidence="8" type="ORF">UFOPK2870_01253</name>
    <name evidence="9" type="ORF">UFOPK4293_00628</name>
</gene>
<sequence length="281" mass="30754">MSNAPTKSEEPFDPTTVPVKPAATVLLIRDAVAGGIEVFMLRRTFSAAFASGMFVFPGGKVDDVDGIEEIAELCDGLTDAHASALLGLANGGLAYWVACIRECFEEAGVLLARHEDTGDVVRFDDPEVEARFNHERHNIHDGSVALLDLCVAEGLRLTTDDIHYVSHWITPMGEKRRFDTRFFIARAPAAQEPLHDDGETIESFWISPQEAMRRAHDKDLMLMPPTRANIEFLLPHATTDEVMAAAAKVGTPQTILPKIKIDSDGRVIGIAMPGDSDYDVL</sequence>
<evidence type="ECO:0000256" key="1">
    <source>
        <dbReference type="ARBA" id="ARBA00001936"/>
    </source>
</evidence>
<evidence type="ECO:0000256" key="6">
    <source>
        <dbReference type="ARBA" id="ARBA00023211"/>
    </source>
</evidence>
<evidence type="ECO:0000256" key="3">
    <source>
        <dbReference type="ARBA" id="ARBA00022723"/>
    </source>
</evidence>
<evidence type="ECO:0000256" key="2">
    <source>
        <dbReference type="ARBA" id="ARBA00001946"/>
    </source>
</evidence>
<dbReference type="GO" id="GO:0046872">
    <property type="term" value="F:metal ion binding"/>
    <property type="evidence" value="ECO:0007669"/>
    <property type="project" value="UniProtKB-KW"/>
</dbReference>
<dbReference type="EMBL" id="CAEZZL010000131">
    <property type="protein sequence ID" value="CAB4769704.1"/>
    <property type="molecule type" value="Genomic_DNA"/>
</dbReference>
<dbReference type="Gene3D" id="3.90.79.10">
    <property type="entry name" value="Nucleoside Triphosphate Pyrophosphohydrolase"/>
    <property type="match status" value="1"/>
</dbReference>
<proteinExistence type="predicted"/>
<comment type="cofactor">
    <cofactor evidence="2">
        <name>Mg(2+)</name>
        <dbReference type="ChEBI" id="CHEBI:18420"/>
    </cofactor>
</comment>
<keyword evidence="3" id="KW-0479">Metal-binding</keyword>
<dbReference type="EMBL" id="CAFBQH010000029">
    <property type="protein sequence ID" value="CAB5048156.1"/>
    <property type="molecule type" value="Genomic_DNA"/>
</dbReference>
<dbReference type="InterPro" id="IPR039121">
    <property type="entry name" value="NUDT19"/>
</dbReference>
<keyword evidence="5" id="KW-0460">Magnesium</keyword>
<dbReference type="InterPro" id="IPR015797">
    <property type="entry name" value="NUDIX_hydrolase-like_dom_sf"/>
</dbReference>
<evidence type="ECO:0000313" key="9">
    <source>
        <dbReference type="EMBL" id="CAB5048156.1"/>
    </source>
</evidence>
<dbReference type="GO" id="GO:0016818">
    <property type="term" value="F:hydrolase activity, acting on acid anhydrides, in phosphorus-containing anhydrides"/>
    <property type="evidence" value="ECO:0007669"/>
    <property type="project" value="InterPro"/>
</dbReference>
<dbReference type="PANTHER" id="PTHR12318:SF0">
    <property type="entry name" value="ACYL-COENZYME A DIPHOSPHATASE NUDT19"/>
    <property type="match status" value="1"/>
</dbReference>
<dbReference type="PROSITE" id="PS51462">
    <property type="entry name" value="NUDIX"/>
    <property type="match status" value="1"/>
</dbReference>
<comment type="cofactor">
    <cofactor evidence="1">
        <name>Mn(2+)</name>
        <dbReference type="ChEBI" id="CHEBI:29035"/>
    </cofactor>
</comment>
<dbReference type="InterPro" id="IPR000086">
    <property type="entry name" value="NUDIX_hydrolase_dom"/>
</dbReference>
<dbReference type="AlphaFoldDB" id="A0A6J7T4Q5"/>
<evidence type="ECO:0000313" key="8">
    <source>
        <dbReference type="EMBL" id="CAB4769704.1"/>
    </source>
</evidence>
<keyword evidence="4" id="KW-0378">Hydrolase</keyword>
<name>A0A6J7T4Q5_9ZZZZ</name>
<dbReference type="CDD" id="cd18870">
    <property type="entry name" value="NUDIX_AcylCoAdiphos_Nudt19"/>
    <property type="match status" value="1"/>
</dbReference>
<protein>
    <submittedName>
        <fullName evidence="9">Unannotated protein</fullName>
    </submittedName>
</protein>
<evidence type="ECO:0000256" key="5">
    <source>
        <dbReference type="ARBA" id="ARBA00022842"/>
    </source>
</evidence>
<evidence type="ECO:0000259" key="7">
    <source>
        <dbReference type="PROSITE" id="PS51462"/>
    </source>
</evidence>
<reference evidence="9" key="1">
    <citation type="submission" date="2020-05" db="EMBL/GenBank/DDBJ databases">
        <authorList>
            <person name="Chiriac C."/>
            <person name="Salcher M."/>
            <person name="Ghai R."/>
            <person name="Kavagutti S V."/>
        </authorList>
    </citation>
    <scope>NUCLEOTIDE SEQUENCE</scope>
</reference>
<evidence type="ECO:0000256" key="4">
    <source>
        <dbReference type="ARBA" id="ARBA00022801"/>
    </source>
</evidence>
<organism evidence="9">
    <name type="scientific">freshwater metagenome</name>
    <dbReference type="NCBI Taxonomy" id="449393"/>
    <lineage>
        <taxon>unclassified sequences</taxon>
        <taxon>metagenomes</taxon>
        <taxon>ecological metagenomes</taxon>
    </lineage>
</organism>
<dbReference type="SUPFAM" id="SSF55811">
    <property type="entry name" value="Nudix"/>
    <property type="match status" value="1"/>
</dbReference>
<dbReference type="PANTHER" id="PTHR12318">
    <property type="entry name" value="TESTOSTERONE-REGULATED PROTEIN RP2"/>
    <property type="match status" value="1"/>
</dbReference>
<feature type="domain" description="Nudix hydrolase" evidence="7">
    <location>
        <begin position="18"/>
        <end position="228"/>
    </location>
</feature>
<keyword evidence="6" id="KW-0464">Manganese</keyword>